<evidence type="ECO:0000256" key="1">
    <source>
        <dbReference type="SAM" id="Phobius"/>
    </source>
</evidence>
<name>A0A024FUY7_9STRA</name>
<evidence type="ECO:0000313" key="2">
    <source>
        <dbReference type="EMBL" id="CCI10958.1"/>
    </source>
</evidence>
<keyword evidence="1" id="KW-1133">Transmembrane helix</keyword>
<dbReference type="EMBL" id="CAIX01000479">
    <property type="protein sequence ID" value="CCI10958.1"/>
    <property type="molecule type" value="Genomic_DNA"/>
</dbReference>
<reference evidence="2 3" key="1">
    <citation type="submission" date="2012-05" db="EMBL/GenBank/DDBJ databases">
        <title>Recombination and specialization in a pathogen metapopulation.</title>
        <authorList>
            <person name="Gardiner A."/>
            <person name="Kemen E."/>
            <person name="Schultz-Larsen T."/>
            <person name="MacLean D."/>
            <person name="Van Oosterhout C."/>
            <person name="Jones J.D.G."/>
        </authorList>
    </citation>
    <scope>NUCLEOTIDE SEQUENCE [LARGE SCALE GENOMIC DNA]</scope>
    <source>
        <strain evidence="2 3">Ac Nc2</strain>
    </source>
</reference>
<dbReference type="Proteomes" id="UP000053237">
    <property type="component" value="Unassembled WGS sequence"/>
</dbReference>
<organism evidence="2 3">
    <name type="scientific">Albugo candida</name>
    <dbReference type="NCBI Taxonomy" id="65357"/>
    <lineage>
        <taxon>Eukaryota</taxon>
        <taxon>Sar</taxon>
        <taxon>Stramenopiles</taxon>
        <taxon>Oomycota</taxon>
        <taxon>Peronosporomycetes</taxon>
        <taxon>Albuginales</taxon>
        <taxon>Albuginaceae</taxon>
        <taxon>Albugo</taxon>
    </lineage>
</organism>
<keyword evidence="1" id="KW-0812">Transmembrane</keyword>
<dbReference type="AlphaFoldDB" id="A0A024FUY7"/>
<comment type="caution">
    <text evidence="2">The sequence shown here is derived from an EMBL/GenBank/DDBJ whole genome shotgun (WGS) entry which is preliminary data.</text>
</comment>
<gene>
    <name evidence="2" type="ORF">BN9_121080</name>
</gene>
<sequence length="122" mass="14036">MSIPSFCVIWCDFEKREHQQITDTTSGLTSRSASDTVQDIFIGLILILPSLYLNLFDCLISYILRWISKTSGHEGLRAIQTGKLKYLSLFTLILDKQSHSFREFMILLLVFFDSEMIYAMVG</sequence>
<evidence type="ECO:0000313" key="3">
    <source>
        <dbReference type="Proteomes" id="UP000053237"/>
    </source>
</evidence>
<feature type="transmembrane region" description="Helical" evidence="1">
    <location>
        <begin position="40"/>
        <end position="64"/>
    </location>
</feature>
<protein>
    <submittedName>
        <fullName evidence="2">Uncharacterized protein</fullName>
    </submittedName>
</protein>
<keyword evidence="3" id="KW-1185">Reference proteome</keyword>
<keyword evidence="1" id="KW-0472">Membrane</keyword>
<proteinExistence type="predicted"/>
<accession>A0A024FUY7</accession>
<dbReference type="InParanoid" id="A0A024FUY7"/>